<keyword evidence="3" id="KW-1185">Reference proteome</keyword>
<organism evidence="2 3">
    <name type="scientific">Siminovitchia fordii</name>
    <dbReference type="NCBI Taxonomy" id="254759"/>
    <lineage>
        <taxon>Bacteria</taxon>
        <taxon>Bacillati</taxon>
        <taxon>Bacillota</taxon>
        <taxon>Bacilli</taxon>
        <taxon>Bacillales</taxon>
        <taxon>Bacillaceae</taxon>
        <taxon>Siminovitchia</taxon>
    </lineage>
</organism>
<accession>A0ABQ4K283</accession>
<evidence type="ECO:0008006" key="4">
    <source>
        <dbReference type="Google" id="ProtNLM"/>
    </source>
</evidence>
<protein>
    <recommendedName>
        <fullName evidence="4">Ribosomal protein S18</fullName>
    </recommendedName>
</protein>
<proteinExistence type="predicted"/>
<dbReference type="RefSeq" id="WP_018705396.1">
    <property type="nucleotide sequence ID" value="NZ_BOQT01000001.1"/>
</dbReference>
<sequence>MGYITPIKINQYTEYQKRDQEKEKTRDPIPVHFTPRIRFQPKFQSGATAAVIQLKNKGKSGAKPRKNRKFTKEKGKGRYLNEYV</sequence>
<evidence type="ECO:0000313" key="3">
    <source>
        <dbReference type="Proteomes" id="UP000680279"/>
    </source>
</evidence>
<feature type="compositionally biased region" description="Basic residues" evidence="1">
    <location>
        <begin position="56"/>
        <end position="69"/>
    </location>
</feature>
<gene>
    <name evidence="2" type="ORF">J1TS3_03370</name>
</gene>
<dbReference type="EMBL" id="BOQT01000001">
    <property type="protein sequence ID" value="GIN19203.1"/>
    <property type="molecule type" value="Genomic_DNA"/>
</dbReference>
<name>A0ABQ4K283_9BACI</name>
<feature type="region of interest" description="Disordered" evidence="1">
    <location>
        <begin position="54"/>
        <end position="84"/>
    </location>
</feature>
<evidence type="ECO:0000313" key="2">
    <source>
        <dbReference type="EMBL" id="GIN19203.1"/>
    </source>
</evidence>
<reference evidence="2 3" key="1">
    <citation type="submission" date="2021-03" db="EMBL/GenBank/DDBJ databases">
        <title>Antimicrobial resistance genes in bacteria isolated from Japanese honey, and their potential for conferring macrolide and lincosamide resistance in the American foulbrood pathogen Paenibacillus larvae.</title>
        <authorList>
            <person name="Okamoto M."/>
            <person name="Kumagai M."/>
            <person name="Kanamori H."/>
            <person name="Takamatsu D."/>
        </authorList>
    </citation>
    <scope>NUCLEOTIDE SEQUENCE [LARGE SCALE GENOMIC DNA]</scope>
    <source>
        <strain evidence="2 3">J1TS3</strain>
    </source>
</reference>
<comment type="caution">
    <text evidence="2">The sequence shown here is derived from an EMBL/GenBank/DDBJ whole genome shotgun (WGS) entry which is preliminary data.</text>
</comment>
<dbReference type="Proteomes" id="UP000680279">
    <property type="component" value="Unassembled WGS sequence"/>
</dbReference>
<evidence type="ECO:0000256" key="1">
    <source>
        <dbReference type="SAM" id="MobiDB-lite"/>
    </source>
</evidence>